<evidence type="ECO:0000313" key="2">
    <source>
        <dbReference type="EMBL" id="MDT7828929.1"/>
    </source>
</evidence>
<evidence type="ECO:0000313" key="3">
    <source>
        <dbReference type="Proteomes" id="UP001250656"/>
    </source>
</evidence>
<dbReference type="SUPFAM" id="SSF52499">
    <property type="entry name" value="Isochorismatase-like hydrolases"/>
    <property type="match status" value="1"/>
</dbReference>
<sequence length="391" mass="45454">MSRTTIEILYFVKLIAAVFLLTSCAKDNDDVFYSNYGTPLAHPLPFEYVLSEYDANREIYVDINSSTAVDAEKSALVLIDVWQNEFLDTLVINSINPLIRRFDVMGAKVIYAPSIEPHNENLTILDGSISFYEEEEMDDYLEVHDIQNLFYVGFDTFYCILDKQNGIYSMRTRNKDLNLYLIDQGVQSYTREMKNTAIELLKKNDVGIVNFPAFDQKMTYPQNTNFDIFAKTKDNIRPGNTFVTLFKNEEKNHELEKFERELVDLDINYAIVSDNRLYYKGRELSKPDYIRLLQNLDTSNHYYAGFHLNNEILWSNFGIRSLYIEARYNKVPLPWPYIVNDLAFMERSEAIDTEIEKATIINHGRIAHNIESRTLINDLKVADKSTGKSNK</sequence>
<dbReference type="EMBL" id="JAVTTP010000001">
    <property type="protein sequence ID" value="MDT7828929.1"/>
    <property type="molecule type" value="Genomic_DNA"/>
</dbReference>
<feature type="coiled-coil region" evidence="1">
    <location>
        <begin position="248"/>
        <end position="275"/>
    </location>
</feature>
<gene>
    <name evidence="2" type="ORF">RQM65_09675</name>
</gene>
<evidence type="ECO:0008006" key="4">
    <source>
        <dbReference type="Google" id="ProtNLM"/>
    </source>
</evidence>
<protein>
    <recommendedName>
        <fullName evidence="4">DUF4837 family protein</fullName>
    </recommendedName>
</protein>
<organism evidence="2 3">
    <name type="scientific">Pricia mediterranea</name>
    <dbReference type="NCBI Taxonomy" id="3076079"/>
    <lineage>
        <taxon>Bacteria</taxon>
        <taxon>Pseudomonadati</taxon>
        <taxon>Bacteroidota</taxon>
        <taxon>Flavobacteriia</taxon>
        <taxon>Flavobacteriales</taxon>
        <taxon>Flavobacteriaceae</taxon>
        <taxon>Pricia</taxon>
    </lineage>
</organism>
<comment type="caution">
    <text evidence="2">The sequence shown here is derived from an EMBL/GenBank/DDBJ whole genome shotgun (WGS) entry which is preliminary data.</text>
</comment>
<name>A0ABU3L5C6_9FLAO</name>
<keyword evidence="1" id="KW-0175">Coiled coil</keyword>
<accession>A0ABU3L5C6</accession>
<dbReference type="RefSeq" id="WP_314014535.1">
    <property type="nucleotide sequence ID" value="NZ_JAVTTP010000001.1"/>
</dbReference>
<dbReference type="Gene3D" id="3.40.50.850">
    <property type="entry name" value="Isochorismatase-like"/>
    <property type="match status" value="1"/>
</dbReference>
<keyword evidence="3" id="KW-1185">Reference proteome</keyword>
<reference evidence="2 3" key="1">
    <citation type="submission" date="2023-09" db="EMBL/GenBank/DDBJ databases">
        <title>Novel taxa isolated from Blanes Bay.</title>
        <authorList>
            <person name="Rey-Velasco X."/>
            <person name="Lucena T."/>
        </authorList>
    </citation>
    <scope>NUCLEOTIDE SEQUENCE [LARGE SCALE GENOMIC DNA]</scope>
    <source>
        <strain evidence="2 3">S334</strain>
    </source>
</reference>
<dbReference type="PROSITE" id="PS51257">
    <property type="entry name" value="PROKAR_LIPOPROTEIN"/>
    <property type="match status" value="1"/>
</dbReference>
<evidence type="ECO:0000256" key="1">
    <source>
        <dbReference type="SAM" id="Coils"/>
    </source>
</evidence>
<proteinExistence type="predicted"/>
<dbReference type="Proteomes" id="UP001250656">
    <property type="component" value="Unassembled WGS sequence"/>
</dbReference>
<dbReference type="InterPro" id="IPR036380">
    <property type="entry name" value="Isochorismatase-like_sf"/>
</dbReference>